<keyword evidence="2" id="KW-0378">Hydrolase</keyword>
<dbReference type="InterPro" id="IPR013094">
    <property type="entry name" value="AB_hydrolase_3"/>
</dbReference>
<accession>A0AA38Z2D1</accession>
<dbReference type="Proteomes" id="UP001168098">
    <property type="component" value="Unassembled WGS sequence"/>
</dbReference>
<dbReference type="InterPro" id="IPR050466">
    <property type="entry name" value="Carboxylest/Gibb_receptor"/>
</dbReference>
<keyword evidence="5" id="KW-1185">Reference proteome</keyword>
<organism evidence="4 5">
    <name type="scientific">Vitis rotundifolia</name>
    <name type="common">Muscadine grape</name>
    <dbReference type="NCBI Taxonomy" id="103349"/>
    <lineage>
        <taxon>Eukaryota</taxon>
        <taxon>Viridiplantae</taxon>
        <taxon>Streptophyta</taxon>
        <taxon>Embryophyta</taxon>
        <taxon>Tracheophyta</taxon>
        <taxon>Spermatophyta</taxon>
        <taxon>Magnoliopsida</taxon>
        <taxon>eudicotyledons</taxon>
        <taxon>Gunneridae</taxon>
        <taxon>Pentapetalae</taxon>
        <taxon>rosids</taxon>
        <taxon>Vitales</taxon>
        <taxon>Vitaceae</taxon>
        <taxon>Viteae</taxon>
        <taxon>Vitis</taxon>
    </lineage>
</organism>
<dbReference type="Pfam" id="PF07859">
    <property type="entry name" value="Abhydrolase_3"/>
    <property type="match status" value="1"/>
</dbReference>
<name>A0AA38Z2D1_VITRO</name>
<dbReference type="AlphaFoldDB" id="A0AA38Z2D1"/>
<reference evidence="4 5" key="1">
    <citation type="journal article" date="2023" name="BMC Biotechnol.">
        <title>Vitis rotundifolia cv Carlos genome sequencing.</title>
        <authorList>
            <person name="Huff M."/>
            <person name="Hulse-Kemp A."/>
            <person name="Scheffler B."/>
            <person name="Youngblood R."/>
            <person name="Simpson S."/>
            <person name="Babiker E."/>
            <person name="Staton M."/>
        </authorList>
    </citation>
    <scope>NUCLEOTIDE SEQUENCE [LARGE SCALE GENOMIC DNA]</scope>
    <source>
        <tissue evidence="4">Leaf</tissue>
    </source>
</reference>
<dbReference type="SUPFAM" id="SSF53474">
    <property type="entry name" value="alpha/beta-Hydrolases"/>
    <property type="match status" value="1"/>
</dbReference>
<feature type="domain" description="Alpha/beta hydrolase fold-3" evidence="3">
    <location>
        <begin position="85"/>
        <end position="310"/>
    </location>
</feature>
<proteinExistence type="inferred from homology"/>
<dbReference type="PANTHER" id="PTHR23024:SF113">
    <property type="entry name" value="CARBOXYLESTERASE 8-RELATED"/>
    <property type="match status" value="1"/>
</dbReference>
<dbReference type="InterPro" id="IPR029058">
    <property type="entry name" value="AB_hydrolase_fold"/>
</dbReference>
<comment type="caution">
    <text evidence="4">The sequence shown here is derived from an EMBL/GenBank/DDBJ whole genome shotgun (WGS) entry which is preliminary data.</text>
</comment>
<comment type="similarity">
    <text evidence="1">Belongs to the 'GDXG' lipolytic enzyme family.</text>
</comment>
<evidence type="ECO:0000256" key="2">
    <source>
        <dbReference type="ARBA" id="ARBA00022801"/>
    </source>
</evidence>
<evidence type="ECO:0000313" key="4">
    <source>
        <dbReference type="EMBL" id="KAJ9680847.1"/>
    </source>
</evidence>
<sequence>MADSAPSPYSIDAYKSLGLVPNPHGSLTLTRSSPFPSVPATDETTAVTDTAAAFSKDVPLNPANNTFLRIFRPRLLPPNTKLPVILYFHGGGFVRYSVSTLPFHESCNSMAARLPALVLSVEYRLAPEHRLPAAYEDAFEAIMWVRSQAAAEIAAGEPWLREYADFSKCFLMGSSAGGNMVYRAGVRVLDADLGAMKIQGLILNQPYFGGVERTESELRLADDRNAPLPANDLLWALALPNGADRDHEYSNPMAGGSQSHQEKIGRLQKCLVRGYGGDPMVDRQRRFAEMMEARGVHVVAKFNDGGHHGVEVYDPSQAEALLNDVKNFIYSTASKSTI</sequence>
<dbReference type="GO" id="GO:0016787">
    <property type="term" value="F:hydrolase activity"/>
    <property type="evidence" value="ECO:0007669"/>
    <property type="project" value="UniProtKB-KW"/>
</dbReference>
<dbReference type="Gene3D" id="3.40.50.1820">
    <property type="entry name" value="alpha/beta hydrolase"/>
    <property type="match status" value="1"/>
</dbReference>
<evidence type="ECO:0000259" key="3">
    <source>
        <dbReference type="Pfam" id="PF07859"/>
    </source>
</evidence>
<evidence type="ECO:0000313" key="5">
    <source>
        <dbReference type="Proteomes" id="UP001168098"/>
    </source>
</evidence>
<dbReference type="PROSITE" id="PS01173">
    <property type="entry name" value="LIPASE_GDXG_HIS"/>
    <property type="match status" value="1"/>
</dbReference>
<dbReference type="PANTHER" id="PTHR23024">
    <property type="entry name" value="ARYLACETAMIDE DEACETYLASE"/>
    <property type="match status" value="1"/>
</dbReference>
<evidence type="ECO:0000256" key="1">
    <source>
        <dbReference type="ARBA" id="ARBA00010515"/>
    </source>
</evidence>
<gene>
    <name evidence="4" type="ORF">PVL29_019992</name>
</gene>
<protein>
    <recommendedName>
        <fullName evidence="3">Alpha/beta hydrolase fold-3 domain-containing protein</fullName>
    </recommendedName>
</protein>
<dbReference type="InterPro" id="IPR002168">
    <property type="entry name" value="Lipase_GDXG_HIS_AS"/>
</dbReference>
<dbReference type="EMBL" id="JARBHA010000015">
    <property type="protein sequence ID" value="KAJ9680847.1"/>
    <property type="molecule type" value="Genomic_DNA"/>
</dbReference>